<dbReference type="GO" id="GO:0015627">
    <property type="term" value="C:type II protein secretion system complex"/>
    <property type="evidence" value="ECO:0007669"/>
    <property type="project" value="InterPro"/>
</dbReference>
<keyword evidence="4" id="KW-0488">Methylation</keyword>
<keyword evidence="7 11" id="KW-1133">Transmembrane helix</keyword>
<evidence type="ECO:0000256" key="11">
    <source>
        <dbReference type="SAM" id="Phobius"/>
    </source>
</evidence>
<name>A0A2N9YA64_9GAMM</name>
<sequence length="188" mass="21314">MPCYIFPAPRLLTTQTVSCKTSSNMRGFTLIELLVTAIIIGIILSVASLAINDGGLDRQLQNEAERIVALLTLTSQEAILQSEEQGLYIETEGYYFYHLNEENQWKLLENDELRRPRQFTANIQAELQVEGKKVLSEDTTTHTPQIVIFSSGEFTPFTLRLRSAINTRLSYVIKSNNLGNLTVTRDDW</sequence>
<feature type="transmembrane region" description="Helical" evidence="11">
    <location>
        <begin position="30"/>
        <end position="51"/>
    </location>
</feature>
<dbReference type="Gene3D" id="3.55.40.10">
    <property type="entry name" value="minor pseudopilin epsh domain"/>
    <property type="match status" value="1"/>
</dbReference>
<feature type="domain" description="General secretion pathway GspH" evidence="12">
    <location>
        <begin position="63"/>
        <end position="177"/>
    </location>
</feature>
<evidence type="ECO:0000256" key="2">
    <source>
        <dbReference type="ARBA" id="ARBA00021549"/>
    </source>
</evidence>
<gene>
    <name evidence="13" type="primary">gspH</name>
    <name evidence="13" type="ORF">BLE401_00665</name>
</gene>
<dbReference type="AlphaFoldDB" id="A0A2N9YA64"/>
<keyword evidence="6 11" id="KW-0812">Transmembrane</keyword>
<dbReference type="NCBIfam" id="TIGR01708">
    <property type="entry name" value="typeII_sec_gspH"/>
    <property type="match status" value="1"/>
</dbReference>
<dbReference type="SUPFAM" id="SSF54523">
    <property type="entry name" value="Pili subunits"/>
    <property type="match status" value="1"/>
</dbReference>
<evidence type="ECO:0000313" key="14">
    <source>
        <dbReference type="Proteomes" id="UP000234271"/>
    </source>
</evidence>
<evidence type="ECO:0000256" key="4">
    <source>
        <dbReference type="ARBA" id="ARBA00022481"/>
    </source>
</evidence>
<dbReference type="InterPro" id="IPR022346">
    <property type="entry name" value="T2SS_GspH"/>
</dbReference>
<dbReference type="GO" id="GO:0005886">
    <property type="term" value="C:plasma membrane"/>
    <property type="evidence" value="ECO:0007669"/>
    <property type="project" value="UniProtKB-SubCell"/>
</dbReference>
<evidence type="ECO:0000256" key="8">
    <source>
        <dbReference type="ARBA" id="ARBA00023136"/>
    </source>
</evidence>
<dbReference type="Pfam" id="PF07963">
    <property type="entry name" value="N_methyl"/>
    <property type="match status" value="1"/>
</dbReference>
<dbReference type="EMBL" id="CP018889">
    <property type="protein sequence ID" value="AUI67351.1"/>
    <property type="molecule type" value="Genomic_DNA"/>
</dbReference>
<dbReference type="GO" id="GO:0015628">
    <property type="term" value="P:protein secretion by the type II secretion system"/>
    <property type="evidence" value="ECO:0007669"/>
    <property type="project" value="InterPro"/>
</dbReference>
<dbReference type="PRINTS" id="PR00885">
    <property type="entry name" value="BCTERIALGSPH"/>
</dbReference>
<reference evidence="14" key="1">
    <citation type="submission" date="2016-12" db="EMBL/GenBank/DDBJ databases">
        <title>Complete Genome Sequence of Beggiatoa leptomitiformis D-401.</title>
        <authorList>
            <person name="Fomenkov A."/>
            <person name="Vincze T."/>
            <person name="Grabovich M."/>
            <person name="Anton B.P."/>
            <person name="Dubinina G."/>
            <person name="Orlova M."/>
            <person name="Belousova E."/>
            <person name="Roberts R.J."/>
        </authorList>
    </citation>
    <scope>NUCLEOTIDE SEQUENCE [LARGE SCALE GENOMIC DNA]</scope>
    <source>
        <strain evidence="14">D-401</strain>
    </source>
</reference>
<dbReference type="PROSITE" id="PS00409">
    <property type="entry name" value="PROKAR_NTER_METHYL"/>
    <property type="match status" value="1"/>
</dbReference>
<keyword evidence="8 11" id="KW-0472">Membrane</keyword>
<dbReference type="NCBIfam" id="TIGR02532">
    <property type="entry name" value="IV_pilin_GFxxxE"/>
    <property type="match status" value="1"/>
</dbReference>
<evidence type="ECO:0000256" key="6">
    <source>
        <dbReference type="ARBA" id="ARBA00022692"/>
    </source>
</evidence>
<organism evidence="13 14">
    <name type="scientific">Beggiatoa leptomitoformis</name>
    <dbReference type="NCBI Taxonomy" id="288004"/>
    <lineage>
        <taxon>Bacteria</taxon>
        <taxon>Pseudomonadati</taxon>
        <taxon>Pseudomonadota</taxon>
        <taxon>Gammaproteobacteria</taxon>
        <taxon>Thiotrichales</taxon>
        <taxon>Thiotrichaceae</taxon>
        <taxon>Beggiatoa</taxon>
    </lineage>
</organism>
<dbReference type="RefSeq" id="WP_062150071.1">
    <property type="nucleotide sequence ID" value="NZ_CP012373.2"/>
</dbReference>
<dbReference type="OrthoDB" id="5730913at2"/>
<evidence type="ECO:0000256" key="5">
    <source>
        <dbReference type="ARBA" id="ARBA00022519"/>
    </source>
</evidence>
<dbReference type="Pfam" id="PF12019">
    <property type="entry name" value="GspH"/>
    <property type="match status" value="1"/>
</dbReference>
<evidence type="ECO:0000256" key="9">
    <source>
        <dbReference type="ARBA" id="ARBA00025772"/>
    </source>
</evidence>
<comment type="similarity">
    <text evidence="9">Belongs to the GSP H family.</text>
</comment>
<evidence type="ECO:0000256" key="10">
    <source>
        <dbReference type="ARBA" id="ARBA00030775"/>
    </source>
</evidence>
<dbReference type="InterPro" id="IPR049875">
    <property type="entry name" value="TypeII_GspH"/>
</dbReference>
<dbReference type="InterPro" id="IPR045584">
    <property type="entry name" value="Pilin-like"/>
</dbReference>
<evidence type="ECO:0000256" key="7">
    <source>
        <dbReference type="ARBA" id="ARBA00022989"/>
    </source>
</evidence>
<protein>
    <recommendedName>
        <fullName evidence="2">Type II secretion system protein H</fullName>
    </recommendedName>
    <alternativeName>
        <fullName evidence="10">General secretion pathway protein H</fullName>
    </alternativeName>
</protein>
<dbReference type="InterPro" id="IPR012902">
    <property type="entry name" value="N_methyl_site"/>
</dbReference>
<comment type="subcellular location">
    <subcellularLocation>
        <location evidence="1">Cell inner membrane</location>
        <topology evidence="1">Single-pass membrane protein</topology>
    </subcellularLocation>
</comment>
<dbReference type="Proteomes" id="UP000234271">
    <property type="component" value="Chromosome"/>
</dbReference>
<keyword evidence="14" id="KW-1185">Reference proteome</keyword>
<keyword evidence="5" id="KW-0997">Cell inner membrane</keyword>
<dbReference type="InterPro" id="IPR002416">
    <property type="entry name" value="T2SS_protein-GspH"/>
</dbReference>
<proteinExistence type="inferred from homology"/>
<evidence type="ECO:0000256" key="3">
    <source>
        <dbReference type="ARBA" id="ARBA00022475"/>
    </source>
</evidence>
<accession>A0A2N9YA64</accession>
<evidence type="ECO:0000256" key="1">
    <source>
        <dbReference type="ARBA" id="ARBA00004377"/>
    </source>
</evidence>
<evidence type="ECO:0000313" key="13">
    <source>
        <dbReference type="EMBL" id="AUI67351.1"/>
    </source>
</evidence>
<evidence type="ECO:0000259" key="12">
    <source>
        <dbReference type="Pfam" id="PF12019"/>
    </source>
</evidence>
<keyword evidence="3" id="KW-1003">Cell membrane</keyword>